<protein>
    <submittedName>
        <fullName evidence="1">N-acetyltransferase domain-containing protein</fullName>
    </submittedName>
</protein>
<dbReference type="Proteomes" id="UP000829398">
    <property type="component" value="Chromosome 9"/>
</dbReference>
<dbReference type="EMBL" id="CM039178">
    <property type="protein sequence ID" value="KAH9682587.1"/>
    <property type="molecule type" value="Genomic_DNA"/>
</dbReference>
<comment type="caution">
    <text evidence="1">The sequence shown here is derived from an EMBL/GenBank/DDBJ whole genome shotgun (WGS) entry which is preliminary data.</text>
</comment>
<evidence type="ECO:0000313" key="2">
    <source>
        <dbReference type="Proteomes" id="UP000829398"/>
    </source>
</evidence>
<keyword evidence="2" id="KW-1185">Reference proteome</keyword>
<name>A0ACB8I643_CITSI</name>
<reference evidence="2" key="1">
    <citation type="journal article" date="2023" name="Hortic. Res.">
        <title>A chromosome-level phased genome enabling allele-level studies in sweet orange: a case study on citrus Huanglongbing tolerance.</title>
        <authorList>
            <person name="Wu B."/>
            <person name="Yu Q."/>
            <person name="Deng Z."/>
            <person name="Duan Y."/>
            <person name="Luo F."/>
            <person name="Gmitter F. Jr."/>
        </authorList>
    </citation>
    <scope>NUCLEOTIDE SEQUENCE [LARGE SCALE GENOMIC DNA]</scope>
    <source>
        <strain evidence="2">cv. Valencia</strain>
    </source>
</reference>
<organism evidence="1 2">
    <name type="scientific">Citrus sinensis</name>
    <name type="common">Sweet orange</name>
    <name type="synonym">Citrus aurantium var. sinensis</name>
    <dbReference type="NCBI Taxonomy" id="2711"/>
    <lineage>
        <taxon>Eukaryota</taxon>
        <taxon>Viridiplantae</taxon>
        <taxon>Streptophyta</taxon>
        <taxon>Embryophyta</taxon>
        <taxon>Tracheophyta</taxon>
        <taxon>Spermatophyta</taxon>
        <taxon>Magnoliopsida</taxon>
        <taxon>eudicotyledons</taxon>
        <taxon>Gunneridae</taxon>
        <taxon>Pentapetalae</taxon>
        <taxon>rosids</taxon>
        <taxon>malvids</taxon>
        <taxon>Sapindales</taxon>
        <taxon>Rutaceae</taxon>
        <taxon>Aurantioideae</taxon>
        <taxon>Citrus</taxon>
    </lineage>
</organism>
<accession>A0ACB8I643</accession>
<sequence length="294" mass="33160">MDPSRISLRPYNLSDVDDFLLWASDDRVTRYLRWDEITSREEALAYLEMVAIPHPWRRSICLDDRSIGYISIKPESGDDRCRAHIGYAVAAEYWGHGMATLALKMAVSKVFDEIPDLVRLHALVELENKASQRVLEKVGFVKEGLLRKYGFCKGYLLDQPHLDQDLSSYAFFSKYSCVHRNKSEHAGCFPGVNPPNLKSDMKALGTLATDLMAFWNTTEMALCFLQEIGLADDVLVDEQDISAPAPPDTRLLRDTPVRRTLPSDICSSCLVSSTYFSQTSVPQFLVLGNVVDQQ</sequence>
<evidence type="ECO:0000313" key="1">
    <source>
        <dbReference type="EMBL" id="KAH9682587.1"/>
    </source>
</evidence>
<gene>
    <name evidence="1" type="ORF">KPL71_027406</name>
</gene>
<proteinExistence type="predicted"/>